<proteinExistence type="predicted"/>
<comment type="caution">
    <text evidence="2">The sequence shown here is derived from an EMBL/GenBank/DDBJ whole genome shotgun (WGS) entry which is preliminary data.</text>
</comment>
<gene>
    <name evidence="2" type="primary">ampE</name>
    <name evidence="2" type="ORF">GCM10025791_09590</name>
</gene>
<feature type="transmembrane region" description="Helical" evidence="1">
    <location>
        <begin position="41"/>
        <end position="63"/>
    </location>
</feature>
<keyword evidence="3" id="KW-1185">Reference proteome</keyword>
<dbReference type="InterPro" id="IPR052966">
    <property type="entry name" value="Beta-lactamase_Reg"/>
</dbReference>
<evidence type="ECO:0000256" key="1">
    <source>
        <dbReference type="SAM" id="Phobius"/>
    </source>
</evidence>
<evidence type="ECO:0000313" key="3">
    <source>
        <dbReference type="Proteomes" id="UP001409585"/>
    </source>
</evidence>
<evidence type="ECO:0000313" key="2">
    <source>
        <dbReference type="EMBL" id="GAA4934683.1"/>
    </source>
</evidence>
<feature type="transmembrane region" description="Helical" evidence="1">
    <location>
        <begin position="264"/>
        <end position="282"/>
    </location>
</feature>
<feature type="transmembrane region" description="Helical" evidence="1">
    <location>
        <begin position="149"/>
        <end position="170"/>
    </location>
</feature>
<dbReference type="PANTHER" id="PTHR38684">
    <property type="entry name" value="PROTEIN AMPE"/>
    <property type="match status" value="1"/>
</dbReference>
<protein>
    <submittedName>
        <fullName evidence="2">Regulatory signaling modulator protein AmpE</fullName>
    </submittedName>
</protein>
<organism evidence="2 3">
    <name type="scientific">Halioxenophilus aromaticivorans</name>
    <dbReference type="NCBI Taxonomy" id="1306992"/>
    <lineage>
        <taxon>Bacteria</taxon>
        <taxon>Pseudomonadati</taxon>
        <taxon>Pseudomonadota</taxon>
        <taxon>Gammaproteobacteria</taxon>
        <taxon>Alteromonadales</taxon>
        <taxon>Alteromonadaceae</taxon>
        <taxon>Halioxenophilus</taxon>
    </lineage>
</organism>
<feature type="transmembrane region" description="Helical" evidence="1">
    <location>
        <begin position="70"/>
        <end position="88"/>
    </location>
</feature>
<dbReference type="RefSeq" id="WP_345417889.1">
    <property type="nucleotide sequence ID" value="NZ_AP031496.1"/>
</dbReference>
<name>A0AAV3TYP8_9ALTE</name>
<dbReference type="Pfam" id="PF17113">
    <property type="entry name" value="AmpE"/>
    <property type="match status" value="1"/>
</dbReference>
<keyword evidence="1" id="KW-0812">Transmembrane</keyword>
<accession>A0AAV3TYP8</accession>
<dbReference type="EMBL" id="BAABLX010000007">
    <property type="protein sequence ID" value="GAA4934683.1"/>
    <property type="molecule type" value="Genomic_DNA"/>
</dbReference>
<keyword evidence="1" id="KW-0472">Membrane</keyword>
<keyword evidence="1" id="KW-1133">Transmembrane helix</keyword>
<dbReference type="PANTHER" id="PTHR38684:SF1">
    <property type="entry name" value="PROTEIN AMPE"/>
    <property type="match status" value="1"/>
</dbReference>
<dbReference type="Proteomes" id="UP001409585">
    <property type="component" value="Unassembled WGS sequence"/>
</dbReference>
<dbReference type="InterPro" id="IPR031347">
    <property type="entry name" value="AmpE"/>
</dbReference>
<dbReference type="GO" id="GO:0046677">
    <property type="term" value="P:response to antibiotic"/>
    <property type="evidence" value="ECO:0007669"/>
    <property type="project" value="TreeGrafter"/>
</dbReference>
<sequence>MLLITVLFALLLIRIWGSGAPVQKDGWFFAIHEFFSEFEALARRPCGTVMAAVIASLVAVYFVHSLLASISGWFAALFAVVIFIYATGRGDWAVSARQYISAWHGKDWAAASVTAQELGVSAYDIDGDDWAELNHRLVAALAYQGFERLFVILFWFCLGGVLPILAYRLIALSRDETEDADEEEQLSRVLWILEWPALRVFGLSLAITGNFSSCFARFKQFLTDTTNSTQQTLVFFVESALSVAEQEVQDPRFGERELREILHLYSRTMVLWVCVIALFAIFF</sequence>
<reference evidence="3" key="1">
    <citation type="journal article" date="2019" name="Int. J. Syst. Evol. Microbiol.">
        <title>The Global Catalogue of Microorganisms (GCM) 10K type strain sequencing project: providing services to taxonomists for standard genome sequencing and annotation.</title>
        <authorList>
            <consortium name="The Broad Institute Genomics Platform"/>
            <consortium name="The Broad Institute Genome Sequencing Center for Infectious Disease"/>
            <person name="Wu L."/>
            <person name="Ma J."/>
        </authorList>
    </citation>
    <scope>NUCLEOTIDE SEQUENCE [LARGE SCALE GENOMIC DNA]</scope>
    <source>
        <strain evidence="3">JCM 19134</strain>
    </source>
</reference>
<dbReference type="AlphaFoldDB" id="A0AAV3TYP8"/>
<dbReference type="GO" id="GO:0005886">
    <property type="term" value="C:plasma membrane"/>
    <property type="evidence" value="ECO:0007669"/>
    <property type="project" value="TreeGrafter"/>
</dbReference>